<reference evidence="2 3" key="1">
    <citation type="submission" date="2016-03" db="EMBL/GenBank/DDBJ databases">
        <authorList>
            <person name="Cho S.-Y."/>
            <person name="Lim S."/>
            <person name="Kim H."/>
            <person name="Soh E.H."/>
            <person name="Moon J.S."/>
        </authorList>
    </citation>
    <scope>NUCLEOTIDE SEQUENCE [LARGE SCALE GENOMIC DNA]</scope>
    <source>
        <strain evidence="2 3">KCTC 3810</strain>
    </source>
</reference>
<dbReference type="RefSeq" id="WP_051523827.1">
    <property type="nucleotide sequence ID" value="NZ_LVVL01000019.1"/>
</dbReference>
<dbReference type="EMBL" id="LVVL01000019">
    <property type="protein sequence ID" value="OAN10104.1"/>
    <property type="molecule type" value="Genomic_DNA"/>
</dbReference>
<dbReference type="InterPro" id="IPR052345">
    <property type="entry name" value="Rad_response_metalloprotease"/>
</dbReference>
<name>A0ABX2V5X5_9BACL</name>
<proteinExistence type="predicted"/>
<dbReference type="Pfam" id="PF06114">
    <property type="entry name" value="Peptidase_M78"/>
    <property type="match status" value="1"/>
</dbReference>
<gene>
    <name evidence="2" type="ORF">A3783_15155</name>
</gene>
<comment type="caution">
    <text evidence="2">The sequence shown here is derived from an EMBL/GenBank/DDBJ whole genome shotgun (WGS) entry which is preliminary data.</text>
</comment>
<dbReference type="PANTHER" id="PTHR43236">
    <property type="entry name" value="ANTITOXIN HIGA1"/>
    <property type="match status" value="1"/>
</dbReference>
<dbReference type="Gene3D" id="1.10.10.2910">
    <property type="match status" value="1"/>
</dbReference>
<dbReference type="Proteomes" id="UP000078447">
    <property type="component" value="Unassembled WGS sequence"/>
</dbReference>
<keyword evidence="3" id="KW-1185">Reference proteome</keyword>
<organism evidence="2 3">
    <name type="scientific">Exiguobacterium undae</name>
    <dbReference type="NCBI Taxonomy" id="169177"/>
    <lineage>
        <taxon>Bacteria</taxon>
        <taxon>Bacillati</taxon>
        <taxon>Bacillota</taxon>
        <taxon>Bacilli</taxon>
        <taxon>Bacillales</taxon>
        <taxon>Bacillales Family XII. Incertae Sedis</taxon>
        <taxon>Exiguobacterium</taxon>
    </lineage>
</organism>
<evidence type="ECO:0000313" key="3">
    <source>
        <dbReference type="Proteomes" id="UP000078447"/>
    </source>
</evidence>
<evidence type="ECO:0000313" key="2">
    <source>
        <dbReference type="EMBL" id="OAN10104.1"/>
    </source>
</evidence>
<dbReference type="InterPro" id="IPR010359">
    <property type="entry name" value="IrrE_HExxH"/>
</dbReference>
<accession>A0ABX2V5X5</accession>
<feature type="domain" description="IrrE N-terminal-like" evidence="1">
    <location>
        <begin position="65"/>
        <end position="156"/>
    </location>
</feature>
<protein>
    <recommendedName>
        <fullName evidence="1">IrrE N-terminal-like domain-containing protein</fullName>
    </recommendedName>
</protein>
<sequence>MKPSIKITEEIAEAFAASFLEHVIDSTVFIGAYIEQVLAKKANLIFQYVEDDAYFGAAIKHMSGEEFIALNSYQSLRMRYFTAAHELWHLSEMSKFQVSGFDHERAADRFAAALMLPKSTTKEVWEKLKESYDTTLAIIYLADMAQVPYVSVVRRLRELGYRFSDLSEREEDWVKERVQLRVSPSLLDQRQRFESFPAYETEVVSAVKEKRLTRLSAANKLSVYRPTLAKEFQEETMQSLQEESMDD</sequence>
<evidence type="ECO:0000259" key="1">
    <source>
        <dbReference type="Pfam" id="PF06114"/>
    </source>
</evidence>
<dbReference type="PANTHER" id="PTHR43236:SF1">
    <property type="entry name" value="BLL7220 PROTEIN"/>
    <property type="match status" value="1"/>
</dbReference>